<feature type="region of interest" description="Disordered" evidence="1">
    <location>
        <begin position="32"/>
        <end position="100"/>
    </location>
</feature>
<feature type="chain" id="PRO_5045368031" evidence="2">
    <location>
        <begin position="26"/>
        <end position="188"/>
    </location>
</feature>
<dbReference type="EMBL" id="JAKNCJ010000013">
    <property type="protein sequence ID" value="MCL6424424.1"/>
    <property type="molecule type" value="Genomic_DNA"/>
</dbReference>
<feature type="compositionally biased region" description="Low complexity" evidence="1">
    <location>
        <begin position="32"/>
        <end position="87"/>
    </location>
</feature>
<keyword evidence="2" id="KW-0732">Signal</keyword>
<evidence type="ECO:0000313" key="3">
    <source>
        <dbReference type="EMBL" id="MCL6424424.1"/>
    </source>
</evidence>
<protein>
    <submittedName>
        <fullName evidence="3">Uncharacterized protein</fullName>
    </submittedName>
</protein>
<name>A0ABT0R3B3_9MICO</name>
<evidence type="ECO:0000256" key="2">
    <source>
        <dbReference type="SAM" id="SignalP"/>
    </source>
</evidence>
<reference evidence="3" key="1">
    <citation type="submission" date="2022-02" db="EMBL/GenBank/DDBJ databases">
        <authorList>
            <person name="Lee M."/>
            <person name="Kim S.-J."/>
            <person name="Jung M.-Y."/>
        </authorList>
    </citation>
    <scope>NUCLEOTIDE SEQUENCE</scope>
    <source>
        <strain evidence="3">JHP9</strain>
    </source>
</reference>
<comment type="caution">
    <text evidence="3">The sequence shown here is derived from an EMBL/GenBank/DDBJ whole genome shotgun (WGS) entry which is preliminary data.</text>
</comment>
<dbReference type="RefSeq" id="WP_249738500.1">
    <property type="nucleotide sequence ID" value="NZ_JAKNCJ010000013.1"/>
</dbReference>
<accession>A0ABT0R3B3</accession>
<proteinExistence type="predicted"/>
<keyword evidence="4" id="KW-1185">Reference proteome</keyword>
<dbReference type="Proteomes" id="UP001203761">
    <property type="component" value="Unassembled WGS sequence"/>
</dbReference>
<sequence length="188" mass="18055">MPAPCAVRFRFVRALSAAAVVTVLAAGCAGSAGSSDGAGTADGTGASASGTASAAADGAASDGTATGTAEAPGASGPSAPASPSGAEKLPVTPPAQPMELADPCTYEGAYLVRPGEPTSPALPERGGHSLQVSLLGVTADGGADLEATSGERTTPIETAHVGDTIAAGEWTLSVTSVCADQVEFDLID</sequence>
<evidence type="ECO:0000256" key="1">
    <source>
        <dbReference type="SAM" id="MobiDB-lite"/>
    </source>
</evidence>
<evidence type="ECO:0000313" key="4">
    <source>
        <dbReference type="Proteomes" id="UP001203761"/>
    </source>
</evidence>
<organism evidence="3 4">
    <name type="scientific">Brachybacterium equifaecis</name>
    <dbReference type="NCBI Taxonomy" id="2910770"/>
    <lineage>
        <taxon>Bacteria</taxon>
        <taxon>Bacillati</taxon>
        <taxon>Actinomycetota</taxon>
        <taxon>Actinomycetes</taxon>
        <taxon>Micrococcales</taxon>
        <taxon>Dermabacteraceae</taxon>
        <taxon>Brachybacterium</taxon>
    </lineage>
</organism>
<feature type="signal peptide" evidence="2">
    <location>
        <begin position="1"/>
        <end position="25"/>
    </location>
</feature>
<gene>
    <name evidence="3" type="ORF">Bequi_13725</name>
</gene>